<dbReference type="SUPFAM" id="SSF88874">
    <property type="entry name" value="Receptor-binding domain of short tail fibre protein gp12"/>
    <property type="match status" value="1"/>
</dbReference>
<evidence type="ECO:0000259" key="2">
    <source>
        <dbReference type="Pfam" id="PF21939"/>
    </source>
</evidence>
<dbReference type="Gene3D" id="3.90.1340.10">
    <property type="entry name" value="Phage tail collar domain"/>
    <property type="match status" value="1"/>
</dbReference>
<dbReference type="AlphaFoldDB" id="A0A2I0UVV8"/>
<feature type="domain" description="Phage tail collar" evidence="1">
    <location>
        <begin position="7"/>
        <end position="63"/>
    </location>
</feature>
<evidence type="ECO:0000259" key="1">
    <source>
        <dbReference type="Pfam" id="PF07484"/>
    </source>
</evidence>
<dbReference type="EMBL" id="PDFK01000008">
    <property type="protein sequence ID" value="PKU50214.1"/>
    <property type="molecule type" value="Genomic_DNA"/>
</dbReference>
<dbReference type="InterPro" id="IPR011083">
    <property type="entry name" value="Phage_tail_collar_dom"/>
</dbReference>
<dbReference type="Pfam" id="PF21939">
    <property type="entry name" value="Gp10_C"/>
    <property type="match status" value="1"/>
</dbReference>
<sequence length="166" mass="17754">MAEPFLGEIRLFSFNKIPNGWLPCNGQLLPVATNTALFSLLGFTYGGDGKTIFAIPNLQGKVPLHSGNQIAYGSIGGEATHTLTVNEIPAHTHQITADSSTTDKPSPKDNTWGAVNGKNIYAKKDNTAMNEAALSMTGQNKGHNNMQPYLSVSFCIATMGIFPSRV</sequence>
<organism evidence="3 4">
    <name type="scientific">Lysinibacillus fusiformis</name>
    <dbReference type="NCBI Taxonomy" id="28031"/>
    <lineage>
        <taxon>Bacteria</taxon>
        <taxon>Bacillati</taxon>
        <taxon>Bacillota</taxon>
        <taxon>Bacilli</taxon>
        <taxon>Bacillales</taxon>
        <taxon>Bacillaceae</taxon>
        <taxon>Lysinibacillus</taxon>
    </lineage>
</organism>
<proteinExistence type="predicted"/>
<dbReference type="InterPro" id="IPR053827">
    <property type="entry name" value="Gp10_C"/>
</dbReference>
<accession>A0A2I0UVV8</accession>
<feature type="domain" description="Baseplate structural protein Gp10 C-terminal" evidence="2">
    <location>
        <begin position="72"/>
        <end position="152"/>
    </location>
</feature>
<dbReference type="Proteomes" id="UP000234956">
    <property type="component" value="Unassembled WGS sequence"/>
</dbReference>
<gene>
    <name evidence="3" type="ORF">CRI88_18935</name>
</gene>
<dbReference type="InterPro" id="IPR037053">
    <property type="entry name" value="Phage_tail_collar_dom_sf"/>
</dbReference>
<evidence type="ECO:0000313" key="4">
    <source>
        <dbReference type="Proteomes" id="UP000234956"/>
    </source>
</evidence>
<name>A0A2I0UVV8_9BACI</name>
<comment type="caution">
    <text evidence="3">The sequence shown here is derived from an EMBL/GenBank/DDBJ whole genome shotgun (WGS) entry which is preliminary data.</text>
</comment>
<dbReference type="RefSeq" id="WP_089933958.1">
    <property type="nucleotide sequence ID" value="NZ_JAZBNI010000009.1"/>
</dbReference>
<evidence type="ECO:0000313" key="3">
    <source>
        <dbReference type="EMBL" id="PKU50214.1"/>
    </source>
</evidence>
<protein>
    <submittedName>
        <fullName evidence="3">Phage tail protein</fullName>
    </submittedName>
</protein>
<dbReference type="Pfam" id="PF07484">
    <property type="entry name" value="Collar"/>
    <property type="match status" value="1"/>
</dbReference>
<reference evidence="3 4" key="1">
    <citation type="submission" date="2017-10" db="EMBL/GenBank/DDBJ databases">
        <title>Draft genome of Lysinibacillus fusiformis strain Juneja, a laboratory-derived pathogen of Drosophila melanogaster.</title>
        <authorList>
            <person name="Smith B.R."/>
            <person name="Unckless R.L."/>
        </authorList>
    </citation>
    <scope>NUCLEOTIDE SEQUENCE [LARGE SCALE GENOMIC DNA]</scope>
    <source>
        <strain evidence="3 4">Juneja</strain>
    </source>
</reference>